<dbReference type="Proteomes" id="UP001162501">
    <property type="component" value="Chromosome 4"/>
</dbReference>
<protein>
    <submittedName>
        <fullName evidence="1">Uncharacterized protein</fullName>
    </submittedName>
</protein>
<organism evidence="1 2">
    <name type="scientific">Rangifer tarandus platyrhynchus</name>
    <name type="common">Svalbard reindeer</name>
    <dbReference type="NCBI Taxonomy" id="3082113"/>
    <lineage>
        <taxon>Eukaryota</taxon>
        <taxon>Metazoa</taxon>
        <taxon>Chordata</taxon>
        <taxon>Craniata</taxon>
        <taxon>Vertebrata</taxon>
        <taxon>Euteleostomi</taxon>
        <taxon>Mammalia</taxon>
        <taxon>Eutheria</taxon>
        <taxon>Laurasiatheria</taxon>
        <taxon>Artiodactyla</taxon>
        <taxon>Ruminantia</taxon>
        <taxon>Pecora</taxon>
        <taxon>Cervidae</taxon>
        <taxon>Odocoileinae</taxon>
        <taxon>Rangifer</taxon>
    </lineage>
</organism>
<accession>A0AC59ZWX1</accession>
<evidence type="ECO:0000313" key="2">
    <source>
        <dbReference type="Proteomes" id="UP001162501"/>
    </source>
</evidence>
<reference evidence="1" key="1">
    <citation type="submission" date="2023-05" db="EMBL/GenBank/DDBJ databases">
        <authorList>
            <consortium name="ELIXIR-Norway"/>
        </authorList>
    </citation>
    <scope>NUCLEOTIDE SEQUENCE</scope>
</reference>
<evidence type="ECO:0000313" key="1">
    <source>
        <dbReference type="EMBL" id="CAN0511115.1"/>
    </source>
</evidence>
<proteinExistence type="predicted"/>
<gene>
    <name evidence="1" type="ORF">MRATA1EN22A_LOCUS23055</name>
</gene>
<name>A0AC59ZWX1_RANTA</name>
<sequence>MGTTDTVTEPTEEQQPPPPRSVYPRLTVPPPPGPSLDRPTSAAFLIGRPKEFPAPGPVRLGEGTTAPSLRVRSSPWLVTLDKARAPPPLSNW</sequence>
<dbReference type="EMBL" id="OX596088">
    <property type="protein sequence ID" value="CAN0511115.1"/>
    <property type="molecule type" value="Genomic_DNA"/>
</dbReference>
<reference evidence="1" key="2">
    <citation type="submission" date="2025-03" db="EMBL/GenBank/DDBJ databases">
        <authorList>
            <consortium name="ELIXIR-Norway"/>
            <consortium name="Elixir Norway"/>
        </authorList>
    </citation>
    <scope>NUCLEOTIDE SEQUENCE</scope>
</reference>